<gene>
    <name evidence="1" type="ORF">DPEC_G00216690</name>
</gene>
<dbReference type="EMBL" id="CM055745">
    <property type="protein sequence ID" value="KAJ7997873.1"/>
    <property type="molecule type" value="Genomic_DNA"/>
</dbReference>
<evidence type="ECO:0000313" key="1">
    <source>
        <dbReference type="EMBL" id="KAJ7997873.1"/>
    </source>
</evidence>
<reference evidence="1" key="1">
    <citation type="submission" date="2021-05" db="EMBL/GenBank/DDBJ databases">
        <authorList>
            <person name="Pan Q."/>
            <person name="Jouanno E."/>
            <person name="Zahm M."/>
            <person name="Klopp C."/>
            <person name="Cabau C."/>
            <person name="Louis A."/>
            <person name="Berthelot C."/>
            <person name="Parey E."/>
            <person name="Roest Crollius H."/>
            <person name="Montfort J."/>
            <person name="Robinson-Rechavi M."/>
            <person name="Bouchez O."/>
            <person name="Lampietro C."/>
            <person name="Lopez Roques C."/>
            <person name="Donnadieu C."/>
            <person name="Postlethwait J."/>
            <person name="Bobe J."/>
            <person name="Dillon D."/>
            <person name="Chandos A."/>
            <person name="von Hippel F."/>
            <person name="Guiguen Y."/>
        </authorList>
    </citation>
    <scope>NUCLEOTIDE SEQUENCE</scope>
    <source>
        <strain evidence="1">YG-Jan2019</strain>
    </source>
</reference>
<name>A0ACC2G2Q4_DALPE</name>
<keyword evidence="2" id="KW-1185">Reference proteome</keyword>
<comment type="caution">
    <text evidence="1">The sequence shown here is derived from an EMBL/GenBank/DDBJ whole genome shotgun (WGS) entry which is preliminary data.</text>
</comment>
<sequence>MRFTSTVSIFLSSSCLLGRCPDLCNMGCGNSSSASTSGGGPAETGKDLNSHSPVKATVFLYFPVNNKGNELYITRQKNPRQTMRNEGTMVACTLVSPLTWTRLPPASPRPQAKIWEGTSSMQLRAAVELFTTHRDIQFRAGESRCR</sequence>
<accession>A0ACC2G2Q4</accession>
<protein>
    <submittedName>
        <fullName evidence="1">Uncharacterized protein</fullName>
    </submittedName>
</protein>
<organism evidence="1 2">
    <name type="scientific">Dallia pectoralis</name>
    <name type="common">Alaska blackfish</name>
    <dbReference type="NCBI Taxonomy" id="75939"/>
    <lineage>
        <taxon>Eukaryota</taxon>
        <taxon>Metazoa</taxon>
        <taxon>Chordata</taxon>
        <taxon>Craniata</taxon>
        <taxon>Vertebrata</taxon>
        <taxon>Euteleostomi</taxon>
        <taxon>Actinopterygii</taxon>
        <taxon>Neopterygii</taxon>
        <taxon>Teleostei</taxon>
        <taxon>Protacanthopterygii</taxon>
        <taxon>Esociformes</taxon>
        <taxon>Umbridae</taxon>
        <taxon>Dallia</taxon>
    </lineage>
</organism>
<proteinExistence type="predicted"/>
<dbReference type="Proteomes" id="UP001157502">
    <property type="component" value="Chromosome 18"/>
</dbReference>
<evidence type="ECO:0000313" key="2">
    <source>
        <dbReference type="Proteomes" id="UP001157502"/>
    </source>
</evidence>